<proteinExistence type="inferred from homology"/>
<keyword evidence="6" id="KW-1185">Reference proteome</keyword>
<dbReference type="AlphaFoldDB" id="A0A178ZCW2"/>
<dbReference type="SUPFAM" id="SSF51569">
    <property type="entry name" value="Aldolase"/>
    <property type="match status" value="1"/>
</dbReference>
<feature type="active site" description="Schiff-base intermediate with substrate" evidence="3">
    <location>
        <position position="175"/>
    </location>
</feature>
<dbReference type="STRING" id="1367422.A0A178ZCW2"/>
<dbReference type="Gene3D" id="3.20.20.70">
    <property type="entry name" value="Aldolase class I"/>
    <property type="match status" value="1"/>
</dbReference>
<reference evidence="5 6" key="1">
    <citation type="submission" date="2016-04" db="EMBL/GenBank/DDBJ databases">
        <title>Draft genome of Fonsecaea erecta CBS 125763.</title>
        <authorList>
            <person name="Weiss V.A."/>
            <person name="Vicente V.A."/>
            <person name="Raittz R.T."/>
            <person name="Moreno L.F."/>
            <person name="De Souza E.M."/>
            <person name="Pedrosa F.O."/>
            <person name="Steffens M.B."/>
            <person name="Faoro H."/>
            <person name="Tadra-Sfeir M.Z."/>
            <person name="Najafzadeh M.J."/>
            <person name="Felipe M.S."/>
            <person name="Teixeira M."/>
            <person name="Sun J."/>
            <person name="Xi L."/>
            <person name="Gomes R."/>
            <person name="De Azevedo C.M."/>
            <person name="Salgado C.G."/>
            <person name="Da Silva M.B."/>
            <person name="Nascimento M.F."/>
            <person name="Queiroz-Telles F."/>
            <person name="Attili D.S."/>
            <person name="Gorbushina A."/>
        </authorList>
    </citation>
    <scope>NUCLEOTIDE SEQUENCE [LARGE SCALE GENOMIC DNA]</scope>
    <source>
        <strain evidence="5 6">CBS 125763</strain>
    </source>
</reference>
<keyword evidence="1 2" id="KW-0456">Lyase</keyword>
<organism evidence="5 6">
    <name type="scientific">Fonsecaea erecta</name>
    <dbReference type="NCBI Taxonomy" id="1367422"/>
    <lineage>
        <taxon>Eukaryota</taxon>
        <taxon>Fungi</taxon>
        <taxon>Dikarya</taxon>
        <taxon>Ascomycota</taxon>
        <taxon>Pezizomycotina</taxon>
        <taxon>Eurotiomycetes</taxon>
        <taxon>Chaetothyriomycetidae</taxon>
        <taxon>Chaetothyriales</taxon>
        <taxon>Herpotrichiellaceae</taxon>
        <taxon>Fonsecaea</taxon>
    </lineage>
</organism>
<evidence type="ECO:0000313" key="6">
    <source>
        <dbReference type="Proteomes" id="UP000078343"/>
    </source>
</evidence>
<evidence type="ECO:0008006" key="7">
    <source>
        <dbReference type="Google" id="ProtNLM"/>
    </source>
</evidence>
<comment type="similarity">
    <text evidence="2">Belongs to the DapA family.</text>
</comment>
<dbReference type="OrthoDB" id="191315at2759"/>
<dbReference type="CDD" id="cd00408">
    <property type="entry name" value="DHDPS-like"/>
    <property type="match status" value="1"/>
</dbReference>
<evidence type="ECO:0000256" key="2">
    <source>
        <dbReference type="PIRNR" id="PIRNR001365"/>
    </source>
</evidence>
<dbReference type="PANTHER" id="PTHR12128">
    <property type="entry name" value="DIHYDRODIPICOLINATE SYNTHASE"/>
    <property type="match status" value="1"/>
</dbReference>
<evidence type="ECO:0000256" key="3">
    <source>
        <dbReference type="PIRSR" id="PIRSR001365-1"/>
    </source>
</evidence>
<sequence>MAGKAFPPGVYAPSLTWFSSDPQQEIDYVLQARHTEYLVRSGLTGVVIAGSNGEAVALSNAERLKLISLTREIAIRNDRPDMPVVIGTVGQATKEIIAQLSQAKLAGADYGLVLTPSYFHFAMNPIAIENFFAEVADASPIPILIYSWPLVTSGIEINSDIMAKLGKHPNIVGTKLTCGGIAKLARIAADFGPEDFCALAGHSEWLLPALSVGGTGCISGFANLCPKACVEIYRNYKEGKVDKARELQFSVAKAEWWLNKTGINGTKWIVARLLGYDESKCATRRPYPLFTDIKAQQDMLAALAPIRGLEK</sequence>
<dbReference type="Proteomes" id="UP000078343">
    <property type="component" value="Unassembled WGS sequence"/>
</dbReference>
<dbReference type="GO" id="GO:0008840">
    <property type="term" value="F:4-hydroxy-tetrahydrodipicolinate synthase activity"/>
    <property type="evidence" value="ECO:0007669"/>
    <property type="project" value="TreeGrafter"/>
</dbReference>
<dbReference type="InterPro" id="IPR002220">
    <property type="entry name" value="DapA-like"/>
</dbReference>
<protein>
    <recommendedName>
        <fullName evidence="7">Dihydrodipicolinate synthase</fullName>
    </recommendedName>
</protein>
<feature type="binding site" evidence="4">
    <location>
        <position position="218"/>
    </location>
    <ligand>
        <name>pyruvate</name>
        <dbReference type="ChEBI" id="CHEBI:15361"/>
    </ligand>
</feature>
<evidence type="ECO:0000256" key="1">
    <source>
        <dbReference type="ARBA" id="ARBA00023239"/>
    </source>
</evidence>
<dbReference type="PIRSF" id="PIRSF001365">
    <property type="entry name" value="DHDPS"/>
    <property type="match status" value="1"/>
</dbReference>
<dbReference type="PANTHER" id="PTHR12128:SF66">
    <property type="entry name" value="4-HYDROXY-2-OXOGLUTARATE ALDOLASE, MITOCHONDRIAL"/>
    <property type="match status" value="1"/>
</dbReference>
<evidence type="ECO:0000313" key="5">
    <source>
        <dbReference type="EMBL" id="OAP57617.1"/>
    </source>
</evidence>
<dbReference type="SMART" id="SM01130">
    <property type="entry name" value="DHDPS"/>
    <property type="match status" value="1"/>
</dbReference>
<dbReference type="Pfam" id="PF00701">
    <property type="entry name" value="DHDPS"/>
    <property type="match status" value="1"/>
</dbReference>
<dbReference type="PRINTS" id="PR00146">
    <property type="entry name" value="DHPICSNTHASE"/>
</dbReference>
<dbReference type="InterPro" id="IPR013785">
    <property type="entry name" value="Aldolase_TIM"/>
</dbReference>
<feature type="active site" description="Proton donor/acceptor" evidence="3">
    <location>
        <position position="146"/>
    </location>
</feature>
<gene>
    <name evidence="5" type="ORF">AYL99_08355</name>
</gene>
<dbReference type="GeneID" id="30012523"/>
<comment type="caution">
    <text evidence="5">The sequence shown here is derived from an EMBL/GenBank/DDBJ whole genome shotgun (WGS) entry which is preliminary data.</text>
</comment>
<dbReference type="EMBL" id="LVYI01000007">
    <property type="protein sequence ID" value="OAP57617.1"/>
    <property type="molecule type" value="Genomic_DNA"/>
</dbReference>
<name>A0A178ZCW2_9EURO</name>
<accession>A0A178ZCW2</accession>
<dbReference type="RefSeq" id="XP_018690984.1">
    <property type="nucleotide sequence ID" value="XM_018839863.1"/>
</dbReference>
<evidence type="ECO:0000256" key="4">
    <source>
        <dbReference type="PIRSR" id="PIRSR001365-2"/>
    </source>
</evidence>